<dbReference type="RefSeq" id="WP_016917987.1">
    <property type="nucleotide sequence ID" value="NZ_CP044331.1"/>
</dbReference>
<reference evidence="3 4" key="1">
    <citation type="submission" date="2019-09" db="EMBL/GenBank/DDBJ databases">
        <title>Isolation and complete genome sequencing of Methylocystis species.</title>
        <authorList>
            <person name="Rumah B.L."/>
            <person name="Stead C.E."/>
            <person name="Stevens B.C."/>
            <person name="Minton N.P."/>
            <person name="Grosse-Honebrink A."/>
            <person name="Zhang Y."/>
        </authorList>
    </citation>
    <scope>NUCLEOTIDE SEQUENCE [LARGE SCALE GENOMIC DNA]</scope>
    <source>
        <strain evidence="3 4">BRCS2</strain>
    </source>
</reference>
<keyword evidence="4" id="KW-1185">Reference proteome</keyword>
<dbReference type="KEGG" id="mpar:F7D14_12765"/>
<feature type="region of interest" description="Disordered" evidence="1">
    <location>
        <begin position="133"/>
        <end position="156"/>
    </location>
</feature>
<keyword evidence="2" id="KW-0812">Transmembrane</keyword>
<protein>
    <submittedName>
        <fullName evidence="3">Uncharacterized protein</fullName>
    </submittedName>
</protein>
<dbReference type="Proteomes" id="UP000422569">
    <property type="component" value="Chromosome"/>
</dbReference>
<proteinExistence type="predicted"/>
<evidence type="ECO:0000313" key="3">
    <source>
        <dbReference type="EMBL" id="QGM98262.1"/>
    </source>
</evidence>
<feature type="transmembrane region" description="Helical" evidence="2">
    <location>
        <begin position="98"/>
        <end position="122"/>
    </location>
</feature>
<dbReference type="AlphaFoldDB" id="A0A6B8M8Q1"/>
<evidence type="ECO:0000256" key="2">
    <source>
        <dbReference type="SAM" id="Phobius"/>
    </source>
</evidence>
<keyword evidence="2" id="KW-0472">Membrane</keyword>
<accession>A0A6B8M8Q1</accession>
<evidence type="ECO:0000313" key="4">
    <source>
        <dbReference type="Proteomes" id="UP000422569"/>
    </source>
</evidence>
<keyword evidence="2" id="KW-1133">Transmembrane helix</keyword>
<sequence length="156" mass="16984">MRRFPFLSVRRLVAHPVVQGVSSQFSARSAVAGLCFFLIATAADRQMDAAYRQSIVKEGRYSLVESLARPWHARDLRVGWTKNGAYVALLDYAALETFALGGFTLSFLAFLTPAAWLALAYLKAREANDVAESEPSDAVHADGATPASPLVESLNH</sequence>
<gene>
    <name evidence="3" type="ORF">F7D14_12765</name>
</gene>
<evidence type="ECO:0000256" key="1">
    <source>
        <dbReference type="SAM" id="MobiDB-lite"/>
    </source>
</evidence>
<dbReference type="EMBL" id="CP044331">
    <property type="protein sequence ID" value="QGM98262.1"/>
    <property type="molecule type" value="Genomic_DNA"/>
</dbReference>
<organism evidence="3 4">
    <name type="scientific">Methylocystis parvus</name>
    <dbReference type="NCBI Taxonomy" id="134"/>
    <lineage>
        <taxon>Bacteria</taxon>
        <taxon>Pseudomonadati</taxon>
        <taxon>Pseudomonadota</taxon>
        <taxon>Alphaproteobacteria</taxon>
        <taxon>Hyphomicrobiales</taxon>
        <taxon>Methylocystaceae</taxon>
        <taxon>Methylocystis</taxon>
    </lineage>
</organism>
<name>A0A6B8M8Q1_9HYPH</name>